<name>A0A9N7UF54_PLEPL</name>
<proteinExistence type="predicted"/>
<gene>
    <name evidence="2" type="ORF">PLEPLA_LOCUS18262</name>
</gene>
<dbReference type="Proteomes" id="UP001153269">
    <property type="component" value="Unassembled WGS sequence"/>
</dbReference>
<dbReference type="Pfam" id="PF14854">
    <property type="entry name" value="LURAP"/>
    <property type="match status" value="1"/>
</dbReference>
<dbReference type="PANTHER" id="PTHR33767:SF2">
    <property type="entry name" value="LEUCINE RICH ADAPTOR PROTEIN 1"/>
    <property type="match status" value="1"/>
</dbReference>
<sequence length="234" mass="25658">MQKRLRSADVRILRQLLAVHEGIEAMRWLMEERGSLVSGGGSLTGSLSSLVTIEEHGPSGTPCRESQSLTFPQDLTETTGEDSAGHRSLHDDGDSFHKSYLHVQSPESGGGRSPSPSNFEFEPNPANGLVSASLQKSQTQEVDAGQYSTAEAGTIKRALLRSRKARKEVKADISGFTQESEDIPTERSPPQESFRAFQNEVMEEQESASPAETVLLGYDAQWCWVESQDDVTFL</sequence>
<dbReference type="GO" id="GO:0043123">
    <property type="term" value="P:positive regulation of canonical NF-kappaB signal transduction"/>
    <property type="evidence" value="ECO:0007669"/>
    <property type="project" value="InterPro"/>
</dbReference>
<comment type="caution">
    <text evidence="2">The sequence shown here is derived from an EMBL/GenBank/DDBJ whole genome shotgun (WGS) entry which is preliminary data.</text>
</comment>
<dbReference type="PANTHER" id="PTHR33767">
    <property type="entry name" value="LEUCINE RICH ADAPTOR PROTEIN 1-LIKE"/>
    <property type="match status" value="1"/>
</dbReference>
<evidence type="ECO:0008006" key="4">
    <source>
        <dbReference type="Google" id="ProtNLM"/>
    </source>
</evidence>
<feature type="compositionally biased region" description="Basic and acidic residues" evidence="1">
    <location>
        <begin position="83"/>
        <end position="97"/>
    </location>
</feature>
<feature type="region of interest" description="Disordered" evidence="1">
    <location>
        <begin position="75"/>
        <end position="128"/>
    </location>
</feature>
<dbReference type="InterPro" id="IPR037443">
    <property type="entry name" value="LURAP1"/>
</dbReference>
<feature type="region of interest" description="Disordered" evidence="1">
    <location>
        <begin position="171"/>
        <end position="191"/>
    </location>
</feature>
<organism evidence="2 3">
    <name type="scientific">Pleuronectes platessa</name>
    <name type="common">European plaice</name>
    <dbReference type="NCBI Taxonomy" id="8262"/>
    <lineage>
        <taxon>Eukaryota</taxon>
        <taxon>Metazoa</taxon>
        <taxon>Chordata</taxon>
        <taxon>Craniata</taxon>
        <taxon>Vertebrata</taxon>
        <taxon>Euteleostomi</taxon>
        <taxon>Actinopterygii</taxon>
        <taxon>Neopterygii</taxon>
        <taxon>Teleostei</taxon>
        <taxon>Neoteleostei</taxon>
        <taxon>Acanthomorphata</taxon>
        <taxon>Carangaria</taxon>
        <taxon>Pleuronectiformes</taxon>
        <taxon>Pleuronectoidei</taxon>
        <taxon>Pleuronectidae</taxon>
        <taxon>Pleuronectes</taxon>
    </lineage>
</organism>
<evidence type="ECO:0000313" key="2">
    <source>
        <dbReference type="EMBL" id="CAB1430280.1"/>
    </source>
</evidence>
<accession>A0A9N7UF54</accession>
<reference evidence="2" key="1">
    <citation type="submission" date="2020-03" db="EMBL/GenBank/DDBJ databases">
        <authorList>
            <person name="Weist P."/>
        </authorList>
    </citation>
    <scope>NUCLEOTIDE SEQUENCE</scope>
</reference>
<dbReference type="EMBL" id="CADEAL010001223">
    <property type="protein sequence ID" value="CAB1430280.1"/>
    <property type="molecule type" value="Genomic_DNA"/>
</dbReference>
<dbReference type="GO" id="GO:0001819">
    <property type="term" value="P:positive regulation of cytokine production"/>
    <property type="evidence" value="ECO:0007669"/>
    <property type="project" value="TreeGrafter"/>
</dbReference>
<keyword evidence="3" id="KW-1185">Reference proteome</keyword>
<dbReference type="AlphaFoldDB" id="A0A9N7UF54"/>
<protein>
    <recommendedName>
        <fullName evidence="4">Leucine rich adaptor protein 1</fullName>
    </recommendedName>
</protein>
<evidence type="ECO:0000256" key="1">
    <source>
        <dbReference type="SAM" id="MobiDB-lite"/>
    </source>
</evidence>
<dbReference type="InterPro" id="IPR039499">
    <property type="entry name" value="LURA1/LRA25"/>
</dbReference>
<evidence type="ECO:0000313" key="3">
    <source>
        <dbReference type="Proteomes" id="UP001153269"/>
    </source>
</evidence>